<evidence type="ECO:0000256" key="2">
    <source>
        <dbReference type="ARBA" id="ARBA00012438"/>
    </source>
</evidence>
<dbReference type="PRINTS" id="PR00344">
    <property type="entry name" value="BCTRLSENSOR"/>
</dbReference>
<organism evidence="7 8">
    <name type="scientific">Piscinibacter sakaiensis</name>
    <name type="common">Ideonella sakaiensis</name>
    <dbReference type="NCBI Taxonomy" id="1547922"/>
    <lineage>
        <taxon>Bacteria</taxon>
        <taxon>Pseudomonadati</taxon>
        <taxon>Pseudomonadota</taxon>
        <taxon>Betaproteobacteria</taxon>
        <taxon>Burkholderiales</taxon>
        <taxon>Sphaerotilaceae</taxon>
        <taxon>Piscinibacter</taxon>
    </lineage>
</organism>
<feature type="region of interest" description="Disordered" evidence="4">
    <location>
        <begin position="292"/>
        <end position="312"/>
    </location>
</feature>
<proteinExistence type="predicted"/>
<comment type="caution">
    <text evidence="7">The sequence shown here is derived from an EMBL/GenBank/DDBJ whole genome shotgun (WGS) entry which is preliminary data.</text>
</comment>
<protein>
    <recommendedName>
        <fullName evidence="2">histidine kinase</fullName>
        <ecNumber evidence="2">2.7.13.3</ecNumber>
    </recommendedName>
</protein>
<evidence type="ECO:0000313" key="7">
    <source>
        <dbReference type="EMBL" id="GAP36812.1"/>
    </source>
</evidence>
<dbReference type="Pfam" id="PF06580">
    <property type="entry name" value="His_kinase"/>
    <property type="match status" value="1"/>
</dbReference>
<dbReference type="PANTHER" id="PTHR34220:SF9">
    <property type="entry name" value="SIGNAL TRANSDUCTION HISTIDINE KINASE INTERNAL REGION DOMAIN-CONTAINING PROTEIN"/>
    <property type="match status" value="1"/>
</dbReference>
<evidence type="ECO:0000256" key="1">
    <source>
        <dbReference type="ARBA" id="ARBA00000085"/>
    </source>
</evidence>
<dbReference type="GO" id="GO:0016020">
    <property type="term" value="C:membrane"/>
    <property type="evidence" value="ECO:0007669"/>
    <property type="project" value="InterPro"/>
</dbReference>
<name>A0A0K8P2A6_PISS1</name>
<evidence type="ECO:0000256" key="3">
    <source>
        <dbReference type="SAM" id="Coils"/>
    </source>
</evidence>
<dbReference type="SMART" id="SM00387">
    <property type="entry name" value="HATPase_c"/>
    <property type="match status" value="1"/>
</dbReference>
<keyword evidence="5" id="KW-0812">Transmembrane</keyword>
<dbReference type="EMBL" id="BBYR01000039">
    <property type="protein sequence ID" value="GAP36812.1"/>
    <property type="molecule type" value="Genomic_DNA"/>
</dbReference>
<keyword evidence="5" id="KW-0472">Membrane</keyword>
<dbReference type="Gene3D" id="3.30.565.10">
    <property type="entry name" value="Histidine kinase-like ATPase, C-terminal domain"/>
    <property type="match status" value="1"/>
</dbReference>
<dbReference type="InterPro" id="IPR050640">
    <property type="entry name" value="Bact_2-comp_sensor_kinase"/>
</dbReference>
<feature type="transmembrane region" description="Helical" evidence="5">
    <location>
        <begin position="70"/>
        <end position="95"/>
    </location>
</feature>
<evidence type="ECO:0000259" key="6">
    <source>
        <dbReference type="SMART" id="SM00387"/>
    </source>
</evidence>
<feature type="domain" description="Histidine kinase/HSP90-like ATPase" evidence="6">
    <location>
        <begin position="243"/>
        <end position="358"/>
    </location>
</feature>
<evidence type="ECO:0000256" key="4">
    <source>
        <dbReference type="SAM" id="MobiDB-lite"/>
    </source>
</evidence>
<dbReference type="InterPro" id="IPR036890">
    <property type="entry name" value="HATPase_C_sf"/>
</dbReference>
<dbReference type="PANTHER" id="PTHR34220">
    <property type="entry name" value="SENSOR HISTIDINE KINASE YPDA"/>
    <property type="match status" value="1"/>
</dbReference>
<accession>A0A0K8P2A6</accession>
<sequence length="371" mass="39495">MLFGVAVAVFLSIVFGKTFWRTLVYSECISLGCWLFIDGGRALAARWVHRRRPDRADPCGDDAEWPGWGWMSACVLFGSIGGALLGHAVADALLGADSRVLDSGPDALLALMVISLVPGIAATWYFQARSRLQALQANAEAAQRQAAEHQLRLLESQLEPHMLFNTLANLRVLIGLEPARAQEMLDRLIAYLRATLGGSRVALHPLRAEFERLADYLALMRVRMGHRLQEALRLPGELGGLAVPPLLLQPLVENAIKHGLEAHVEGGRLEIEAVLDGGQLVLRVRDTGAGLAPGRGAAPAARPEAAGADPAPSGGFGLAQVRERLATLYGEAASLELCAVPAAEGGGTLATVRLPARPMTPAVPSTATHPR</sequence>
<dbReference type="InterPro" id="IPR004358">
    <property type="entry name" value="Sig_transdc_His_kin-like_C"/>
</dbReference>
<dbReference type="GO" id="GO:0000155">
    <property type="term" value="F:phosphorelay sensor kinase activity"/>
    <property type="evidence" value="ECO:0007669"/>
    <property type="project" value="InterPro"/>
</dbReference>
<keyword evidence="7" id="KW-0418">Kinase</keyword>
<keyword evidence="7" id="KW-0808">Transferase</keyword>
<dbReference type="SUPFAM" id="SSF55874">
    <property type="entry name" value="ATPase domain of HSP90 chaperone/DNA topoisomerase II/histidine kinase"/>
    <property type="match status" value="1"/>
</dbReference>
<evidence type="ECO:0000256" key="5">
    <source>
        <dbReference type="SAM" id="Phobius"/>
    </source>
</evidence>
<dbReference type="SMR" id="A0A0K8P2A6"/>
<evidence type="ECO:0000313" key="8">
    <source>
        <dbReference type="Proteomes" id="UP000037660"/>
    </source>
</evidence>
<reference evidence="8" key="1">
    <citation type="submission" date="2015-07" db="EMBL/GenBank/DDBJ databases">
        <title>Discovery of a poly(ethylene terephthalate assimilation.</title>
        <authorList>
            <person name="Yoshida S."/>
            <person name="Hiraga K."/>
            <person name="Takehana T."/>
            <person name="Taniguchi I."/>
            <person name="Yamaji H."/>
            <person name="Maeda Y."/>
            <person name="Toyohara K."/>
            <person name="Miyamoto K."/>
            <person name="Kimura Y."/>
            <person name="Oda K."/>
        </authorList>
    </citation>
    <scope>NUCLEOTIDE SEQUENCE [LARGE SCALE GENOMIC DNA]</scope>
    <source>
        <strain evidence="8">NBRC 110686 / TISTR 2288 / 201-F6</strain>
    </source>
</reference>
<dbReference type="InterPro" id="IPR010559">
    <property type="entry name" value="Sig_transdc_His_kin_internal"/>
</dbReference>
<dbReference type="EC" id="2.7.13.3" evidence="2"/>
<reference evidence="7 8" key="2">
    <citation type="journal article" date="2016" name="Science">
        <title>A bacterium that degrades and assimilates poly(ethylene terephthalate).</title>
        <authorList>
            <person name="Yoshida S."/>
            <person name="Hiraga K."/>
            <person name="Takehana T."/>
            <person name="Taniguchi I."/>
            <person name="Yamaji H."/>
            <person name="Maeda Y."/>
            <person name="Toyohara K."/>
            <person name="Miyamoto K."/>
            <person name="Kimura Y."/>
            <person name="Oda K."/>
        </authorList>
    </citation>
    <scope>NUCLEOTIDE SEQUENCE [LARGE SCALE GENOMIC DNA]</scope>
    <source>
        <strain evidence="8">NBRC 110686 / TISTR 2288 / 201-F6</strain>
    </source>
</reference>
<gene>
    <name evidence="7" type="ORF">ISF6_2652</name>
</gene>
<comment type="catalytic activity">
    <reaction evidence="1">
        <text>ATP + protein L-histidine = ADP + protein N-phospho-L-histidine.</text>
        <dbReference type="EC" id="2.7.13.3"/>
    </reaction>
</comment>
<dbReference type="AlphaFoldDB" id="A0A0K8P2A6"/>
<dbReference type="InterPro" id="IPR003594">
    <property type="entry name" value="HATPase_dom"/>
</dbReference>
<keyword evidence="8" id="KW-1185">Reference proteome</keyword>
<keyword evidence="5" id="KW-1133">Transmembrane helix</keyword>
<dbReference type="Proteomes" id="UP000037660">
    <property type="component" value="Unassembled WGS sequence"/>
</dbReference>
<dbReference type="STRING" id="1547922.ISF6_2652"/>
<feature type="transmembrane region" description="Helical" evidence="5">
    <location>
        <begin position="107"/>
        <end position="126"/>
    </location>
</feature>
<keyword evidence="3" id="KW-0175">Coiled coil</keyword>
<dbReference type="Pfam" id="PF02518">
    <property type="entry name" value="HATPase_c"/>
    <property type="match status" value="1"/>
</dbReference>
<feature type="coiled-coil region" evidence="3">
    <location>
        <begin position="125"/>
        <end position="159"/>
    </location>
</feature>